<dbReference type="InParanoid" id="A0A7N2R302"/>
<dbReference type="CDD" id="cd06222">
    <property type="entry name" value="RNase_H_like"/>
    <property type="match status" value="1"/>
</dbReference>
<accession>A0A7N2R302</accession>
<evidence type="ECO:0000313" key="2">
    <source>
        <dbReference type="EnsemblPlants" id="QL04p036022:mrna"/>
    </source>
</evidence>
<evidence type="ECO:0000259" key="1">
    <source>
        <dbReference type="Pfam" id="PF13456"/>
    </source>
</evidence>
<dbReference type="Gramene" id="QL04p036022:mrna">
    <property type="protein sequence ID" value="QL04p036022:mrna"/>
    <property type="gene ID" value="QL04p036022"/>
</dbReference>
<dbReference type="GO" id="GO:0003676">
    <property type="term" value="F:nucleic acid binding"/>
    <property type="evidence" value="ECO:0007669"/>
    <property type="project" value="InterPro"/>
</dbReference>
<dbReference type="GO" id="GO:0004523">
    <property type="term" value="F:RNA-DNA hybrid ribonuclease activity"/>
    <property type="evidence" value="ECO:0007669"/>
    <property type="project" value="InterPro"/>
</dbReference>
<dbReference type="InterPro" id="IPR044730">
    <property type="entry name" value="RNase_H-like_dom_plant"/>
</dbReference>
<reference evidence="2 3" key="1">
    <citation type="journal article" date="2016" name="G3 (Bethesda)">
        <title>First Draft Assembly and Annotation of the Genome of a California Endemic Oak Quercus lobata Nee (Fagaceae).</title>
        <authorList>
            <person name="Sork V.L."/>
            <person name="Fitz-Gibbon S.T."/>
            <person name="Puiu D."/>
            <person name="Crepeau M."/>
            <person name="Gugger P.F."/>
            <person name="Sherman R."/>
            <person name="Stevens K."/>
            <person name="Langley C.H."/>
            <person name="Pellegrini M."/>
            <person name="Salzberg S.L."/>
        </authorList>
    </citation>
    <scope>NUCLEOTIDE SEQUENCE [LARGE SCALE GENOMIC DNA]</scope>
    <source>
        <strain evidence="2 3">cv. SW786</strain>
    </source>
</reference>
<dbReference type="Gene3D" id="3.30.420.10">
    <property type="entry name" value="Ribonuclease H-like superfamily/Ribonuclease H"/>
    <property type="match status" value="1"/>
</dbReference>
<organism evidence="2 3">
    <name type="scientific">Quercus lobata</name>
    <name type="common">Valley oak</name>
    <dbReference type="NCBI Taxonomy" id="97700"/>
    <lineage>
        <taxon>Eukaryota</taxon>
        <taxon>Viridiplantae</taxon>
        <taxon>Streptophyta</taxon>
        <taxon>Embryophyta</taxon>
        <taxon>Tracheophyta</taxon>
        <taxon>Spermatophyta</taxon>
        <taxon>Magnoliopsida</taxon>
        <taxon>eudicotyledons</taxon>
        <taxon>Gunneridae</taxon>
        <taxon>Pentapetalae</taxon>
        <taxon>rosids</taxon>
        <taxon>fabids</taxon>
        <taxon>Fagales</taxon>
        <taxon>Fagaceae</taxon>
        <taxon>Quercus</taxon>
    </lineage>
</organism>
<dbReference type="PANTHER" id="PTHR47723">
    <property type="entry name" value="OS05G0353850 PROTEIN"/>
    <property type="match status" value="1"/>
</dbReference>
<dbReference type="InterPro" id="IPR036397">
    <property type="entry name" value="RNaseH_sf"/>
</dbReference>
<feature type="domain" description="RNase H type-1" evidence="1">
    <location>
        <begin position="34"/>
        <end position="134"/>
    </location>
</feature>
<proteinExistence type="predicted"/>
<dbReference type="OMA" id="HPLRCAT"/>
<keyword evidence="3" id="KW-1185">Reference proteome</keyword>
<dbReference type="Proteomes" id="UP000594261">
    <property type="component" value="Chromosome 4"/>
</dbReference>
<dbReference type="Pfam" id="PF13456">
    <property type="entry name" value="RVT_3"/>
    <property type="match status" value="1"/>
</dbReference>
<protein>
    <recommendedName>
        <fullName evidence="1">RNase H type-1 domain-containing protein</fullName>
    </recommendedName>
</protein>
<sequence>MGNMFKSASIDCSQGLARTEGKWIAPPPGFFKINVDGAISENERNSSVGVVIRDVVGNVHVDCCKYLQGQYSVEEVEAMAMECGLILSKEQKLSHIILESDALTAVTSVTAVETNGCLGYVYQGIRSLFSSFSS</sequence>
<dbReference type="InterPro" id="IPR002156">
    <property type="entry name" value="RNaseH_domain"/>
</dbReference>
<dbReference type="EMBL" id="LRBV02000004">
    <property type="status" value="NOT_ANNOTATED_CDS"/>
    <property type="molecule type" value="Genomic_DNA"/>
</dbReference>
<reference evidence="2" key="2">
    <citation type="submission" date="2021-01" db="UniProtKB">
        <authorList>
            <consortium name="EnsemblPlants"/>
        </authorList>
    </citation>
    <scope>IDENTIFICATION</scope>
</reference>
<dbReference type="AlphaFoldDB" id="A0A7N2R302"/>
<evidence type="ECO:0000313" key="3">
    <source>
        <dbReference type="Proteomes" id="UP000594261"/>
    </source>
</evidence>
<dbReference type="EnsemblPlants" id="QL04p036022:mrna">
    <property type="protein sequence ID" value="QL04p036022:mrna"/>
    <property type="gene ID" value="QL04p036022"/>
</dbReference>
<dbReference type="PANTHER" id="PTHR47723:SF19">
    <property type="entry name" value="POLYNUCLEOTIDYL TRANSFERASE, RIBONUCLEASE H-LIKE SUPERFAMILY PROTEIN"/>
    <property type="match status" value="1"/>
</dbReference>
<dbReference type="InterPro" id="IPR012337">
    <property type="entry name" value="RNaseH-like_sf"/>
</dbReference>
<name>A0A7N2R302_QUELO</name>
<dbReference type="SUPFAM" id="SSF53098">
    <property type="entry name" value="Ribonuclease H-like"/>
    <property type="match status" value="1"/>
</dbReference>
<dbReference type="InterPro" id="IPR053151">
    <property type="entry name" value="RNase_H-like"/>
</dbReference>